<gene>
    <name evidence="1" type="ORF">SAMN02745664_1307</name>
</gene>
<evidence type="ECO:0008006" key="3">
    <source>
        <dbReference type="Google" id="ProtNLM"/>
    </source>
</evidence>
<sequence>MTWQILTTKTFDDWLFTQPIVIQEKILAHLCLLAEYGASLGRPYADTINGSDFANMKELRIQIQGEPYRAFYAFDPKRQAIILCCGNKAHDKRFYQTMIALADDLYQKHLDTLE</sequence>
<dbReference type="Pfam" id="PF05973">
    <property type="entry name" value="Gp49"/>
    <property type="match status" value="1"/>
</dbReference>
<dbReference type="SUPFAM" id="SSF143011">
    <property type="entry name" value="RelE-like"/>
    <property type="match status" value="1"/>
</dbReference>
<dbReference type="Proteomes" id="UP000187495">
    <property type="component" value="Unassembled WGS sequence"/>
</dbReference>
<organism evidence="1 2">
    <name type="scientific">Moraxella cuniculi DSM 21768</name>
    <dbReference type="NCBI Taxonomy" id="1122245"/>
    <lineage>
        <taxon>Bacteria</taxon>
        <taxon>Pseudomonadati</taxon>
        <taxon>Pseudomonadota</taxon>
        <taxon>Gammaproteobacteria</taxon>
        <taxon>Moraxellales</taxon>
        <taxon>Moraxellaceae</taxon>
        <taxon>Moraxella</taxon>
    </lineage>
</organism>
<dbReference type="InterPro" id="IPR009241">
    <property type="entry name" value="HigB-like"/>
</dbReference>
<reference evidence="2" key="1">
    <citation type="submission" date="2017-01" db="EMBL/GenBank/DDBJ databases">
        <authorList>
            <person name="Varghese N."/>
            <person name="Submissions S."/>
        </authorList>
    </citation>
    <scope>NUCLEOTIDE SEQUENCE [LARGE SCALE GENOMIC DNA]</scope>
    <source>
        <strain evidence="2">DSM 21768</strain>
    </source>
</reference>
<evidence type="ECO:0000313" key="2">
    <source>
        <dbReference type="Proteomes" id="UP000187495"/>
    </source>
</evidence>
<keyword evidence="2" id="KW-1185">Reference proteome</keyword>
<dbReference type="EMBL" id="FTNU01000030">
    <property type="protein sequence ID" value="SIS09747.1"/>
    <property type="molecule type" value="Genomic_DNA"/>
</dbReference>
<proteinExistence type="predicted"/>
<evidence type="ECO:0000313" key="1">
    <source>
        <dbReference type="EMBL" id="SIS09747.1"/>
    </source>
</evidence>
<dbReference type="RefSeq" id="WP_200800849.1">
    <property type="nucleotide sequence ID" value="NZ_FTNU01000030.1"/>
</dbReference>
<name>A0A1N7GB15_9GAMM</name>
<dbReference type="AlphaFoldDB" id="A0A1N7GB15"/>
<dbReference type="InterPro" id="IPR035093">
    <property type="entry name" value="RelE/ParE_toxin_dom_sf"/>
</dbReference>
<protein>
    <recommendedName>
        <fullName evidence="3">Type II toxin-antitoxin system RelE/ParE family toxin</fullName>
    </recommendedName>
</protein>
<accession>A0A1N7GB15</accession>